<dbReference type="Proteomes" id="UP000194798">
    <property type="component" value="Unassembled WGS sequence"/>
</dbReference>
<protein>
    <submittedName>
        <fullName evidence="7">Serine/threonine protein kinase</fullName>
    </submittedName>
</protein>
<dbReference type="PANTHER" id="PTHR24345">
    <property type="entry name" value="SERINE/THREONINE-PROTEIN KINASE PLK"/>
    <property type="match status" value="1"/>
</dbReference>
<dbReference type="Gene3D" id="1.10.510.10">
    <property type="entry name" value="Transferase(Phosphotransferase) domain 1"/>
    <property type="match status" value="1"/>
</dbReference>
<dbReference type="Pfam" id="PF00069">
    <property type="entry name" value="Pkinase"/>
    <property type="match status" value="1"/>
</dbReference>
<proteinExistence type="predicted"/>
<name>A0A251XAY4_9GAMM</name>
<organism evidence="7 8">
    <name type="scientific">Thioflexithrix psekupsensis</name>
    <dbReference type="NCBI Taxonomy" id="1570016"/>
    <lineage>
        <taxon>Bacteria</taxon>
        <taxon>Pseudomonadati</taxon>
        <taxon>Pseudomonadota</taxon>
        <taxon>Gammaproteobacteria</taxon>
        <taxon>Thiotrichales</taxon>
        <taxon>Thioflexithrix</taxon>
    </lineage>
</organism>
<keyword evidence="8" id="KW-1185">Reference proteome</keyword>
<dbReference type="AlphaFoldDB" id="A0A251XAY4"/>
<dbReference type="GO" id="GO:0005524">
    <property type="term" value="F:ATP binding"/>
    <property type="evidence" value="ECO:0007669"/>
    <property type="project" value="UniProtKB-KW"/>
</dbReference>
<dbReference type="OrthoDB" id="1022767at2"/>
<comment type="caution">
    <text evidence="7">The sequence shown here is derived from an EMBL/GenBank/DDBJ whole genome shotgun (WGS) entry which is preliminary data.</text>
</comment>
<keyword evidence="1 7" id="KW-0723">Serine/threonine-protein kinase</keyword>
<evidence type="ECO:0000256" key="1">
    <source>
        <dbReference type="ARBA" id="ARBA00022527"/>
    </source>
</evidence>
<dbReference type="InterPro" id="IPR000719">
    <property type="entry name" value="Prot_kinase_dom"/>
</dbReference>
<evidence type="ECO:0000256" key="4">
    <source>
        <dbReference type="ARBA" id="ARBA00022777"/>
    </source>
</evidence>
<keyword evidence="2" id="KW-0808">Transferase</keyword>
<gene>
    <name evidence="7" type="ORF">TPSD3_01645</name>
</gene>
<dbReference type="InterPro" id="IPR011009">
    <property type="entry name" value="Kinase-like_dom_sf"/>
</dbReference>
<keyword evidence="5" id="KW-0067">ATP-binding</keyword>
<dbReference type="EMBL" id="MSLT01000006">
    <property type="protein sequence ID" value="OUD15260.1"/>
    <property type="molecule type" value="Genomic_DNA"/>
</dbReference>
<dbReference type="PROSITE" id="PS50011">
    <property type="entry name" value="PROTEIN_KINASE_DOM"/>
    <property type="match status" value="1"/>
</dbReference>
<dbReference type="PANTHER" id="PTHR24345:SF91">
    <property type="entry name" value="SERINE_THREONINE-PROTEIN KINASE PLK4"/>
    <property type="match status" value="1"/>
</dbReference>
<evidence type="ECO:0000256" key="2">
    <source>
        <dbReference type="ARBA" id="ARBA00022679"/>
    </source>
</evidence>
<accession>A0A251XAY4</accession>
<keyword evidence="3" id="KW-0547">Nucleotide-binding</keyword>
<evidence type="ECO:0000313" key="7">
    <source>
        <dbReference type="EMBL" id="OUD15260.1"/>
    </source>
</evidence>
<dbReference type="RefSeq" id="WP_086486852.1">
    <property type="nucleotide sequence ID" value="NZ_MSLT01000006.1"/>
</dbReference>
<evidence type="ECO:0000259" key="6">
    <source>
        <dbReference type="PROSITE" id="PS50011"/>
    </source>
</evidence>
<evidence type="ECO:0000313" key="8">
    <source>
        <dbReference type="Proteomes" id="UP000194798"/>
    </source>
</evidence>
<reference evidence="7 8" key="1">
    <citation type="submission" date="2016-12" db="EMBL/GenBank/DDBJ databases">
        <title>Thioflexothrix psekupsii D3 genome sequencing and assembly.</title>
        <authorList>
            <person name="Fomenkov A."/>
            <person name="Vincze T."/>
            <person name="Grabovich M."/>
            <person name="Anton B.P."/>
            <person name="Dubinina G."/>
            <person name="Orlova M."/>
            <person name="Belousova E."/>
            <person name="Roberts R.J."/>
        </authorList>
    </citation>
    <scope>NUCLEOTIDE SEQUENCE [LARGE SCALE GENOMIC DNA]</scope>
    <source>
        <strain evidence="7">D3</strain>
    </source>
</reference>
<dbReference type="GO" id="GO:0004674">
    <property type="term" value="F:protein serine/threonine kinase activity"/>
    <property type="evidence" value="ECO:0007669"/>
    <property type="project" value="UniProtKB-KW"/>
</dbReference>
<feature type="domain" description="Protein kinase" evidence="6">
    <location>
        <begin position="19"/>
        <end position="270"/>
    </location>
</feature>
<dbReference type="SMART" id="SM00220">
    <property type="entry name" value="S_TKc"/>
    <property type="match status" value="1"/>
</dbReference>
<keyword evidence="4 7" id="KW-0418">Kinase</keyword>
<evidence type="ECO:0000256" key="3">
    <source>
        <dbReference type="ARBA" id="ARBA00022741"/>
    </source>
</evidence>
<dbReference type="SUPFAM" id="SSF56112">
    <property type="entry name" value="Protein kinase-like (PK-like)"/>
    <property type="match status" value="1"/>
</dbReference>
<sequence length="438" mass="49433">MNQLLKLKQKLPLKSQHDCYIESFLGGGGQGEVYRAKLGEKPVALKWYLPNTSTPEQHQALHSIIQKGAPTSRFLWPFALAESDSVQGFGYFMPLREARFKSLNDLMTRRIEPSFLALVTAGIGLADSFSQLHSQGLCYRDISFGNVFFDPNTGEVLICDNDNVSVDGQTDSLVRGTPRFMAPEVVRGETDPNTQSDLFSLAVLLFYLLMGHHPLEGKKESDIRCFDLPAMNKLYGTDPVFIYDPHNDSNRPQRGYHDNALIFWPIYPVFIREIFTKAFTEGIRDPQHGRVRETEWRKALAKLRDSRIYCGHCGAEVFYDQTALQNNGQLENCWNCGKTPTPPPRIKIGQHVVMLNHDTKLYPHHLNPSKLFDYSGVEGEVTRHPKNPAIWGMKNLSAEKWVVTLADGTISDVEHGRSVTLANGIKINFGKVEGEIRI</sequence>
<evidence type="ECO:0000256" key="5">
    <source>
        <dbReference type="ARBA" id="ARBA00022840"/>
    </source>
</evidence>